<dbReference type="GeneID" id="25322459"/>
<reference evidence="2 3" key="1">
    <citation type="submission" date="2015-01" db="EMBL/GenBank/DDBJ databases">
        <title>The Genome Sequence of Exophiala xenobiotica CBS118157.</title>
        <authorList>
            <consortium name="The Broad Institute Genomics Platform"/>
            <person name="Cuomo C."/>
            <person name="de Hoog S."/>
            <person name="Gorbushina A."/>
            <person name="Stielow B."/>
            <person name="Teixiera M."/>
            <person name="Abouelleil A."/>
            <person name="Chapman S.B."/>
            <person name="Priest M."/>
            <person name="Young S.K."/>
            <person name="Wortman J."/>
            <person name="Nusbaum C."/>
            <person name="Birren B."/>
        </authorList>
    </citation>
    <scope>NUCLEOTIDE SEQUENCE [LARGE SCALE GENOMIC DNA]</scope>
    <source>
        <strain evidence="2 3">CBS 118157</strain>
    </source>
</reference>
<name>A0A0D2FJK5_9EURO</name>
<dbReference type="STRING" id="348802.A0A0D2FJK5"/>
<dbReference type="HOGENOM" id="CLU_112528_0_0_1"/>
<keyword evidence="3" id="KW-1185">Reference proteome</keyword>
<dbReference type="AlphaFoldDB" id="A0A0D2FJK5"/>
<feature type="compositionally biased region" description="Basic residues" evidence="1">
    <location>
        <begin position="158"/>
        <end position="170"/>
    </location>
</feature>
<accession>A0A0D2FJK5</accession>
<feature type="compositionally biased region" description="Polar residues" evidence="1">
    <location>
        <begin position="1"/>
        <end position="12"/>
    </location>
</feature>
<organism evidence="2 3">
    <name type="scientific">Exophiala xenobiotica</name>
    <dbReference type="NCBI Taxonomy" id="348802"/>
    <lineage>
        <taxon>Eukaryota</taxon>
        <taxon>Fungi</taxon>
        <taxon>Dikarya</taxon>
        <taxon>Ascomycota</taxon>
        <taxon>Pezizomycotina</taxon>
        <taxon>Eurotiomycetes</taxon>
        <taxon>Chaetothyriomycetidae</taxon>
        <taxon>Chaetothyriales</taxon>
        <taxon>Herpotrichiellaceae</taxon>
        <taxon>Exophiala</taxon>
    </lineage>
</organism>
<protein>
    <submittedName>
        <fullName evidence="2">Uncharacterized protein</fullName>
    </submittedName>
</protein>
<evidence type="ECO:0000313" key="2">
    <source>
        <dbReference type="EMBL" id="KIW60324.1"/>
    </source>
</evidence>
<proteinExistence type="predicted"/>
<evidence type="ECO:0000313" key="3">
    <source>
        <dbReference type="Proteomes" id="UP000054342"/>
    </source>
</evidence>
<evidence type="ECO:0000256" key="1">
    <source>
        <dbReference type="SAM" id="MobiDB-lite"/>
    </source>
</evidence>
<sequence length="170" mass="17292">MTTVRSMSQTASDLKDTAMGVGGSSSGAAQSGVEPVSGLQGKGTATDPYDQGNADDPVLSGEEPPSGVQGEGTATDPYDGGNAPENPIDPTSKTTSSAATSTTVTSGKSADERGRNGLTAPAKNKVEEREMSPGCLDDGTHVQTSGDRGETYEPSKMSKLKGKLTHFGKH</sequence>
<feature type="compositionally biased region" description="Low complexity" evidence="1">
    <location>
        <begin position="91"/>
        <end position="108"/>
    </location>
</feature>
<dbReference type="OrthoDB" id="5388207at2759"/>
<dbReference type="Proteomes" id="UP000054342">
    <property type="component" value="Unassembled WGS sequence"/>
</dbReference>
<gene>
    <name evidence="2" type="ORF">PV05_00551</name>
</gene>
<dbReference type="EMBL" id="KN847317">
    <property type="protein sequence ID" value="KIW60324.1"/>
    <property type="molecule type" value="Genomic_DNA"/>
</dbReference>
<feature type="region of interest" description="Disordered" evidence="1">
    <location>
        <begin position="1"/>
        <end position="170"/>
    </location>
</feature>
<dbReference type="RefSeq" id="XP_013320908.1">
    <property type="nucleotide sequence ID" value="XM_013465454.1"/>
</dbReference>